<dbReference type="Pfam" id="PF00106">
    <property type="entry name" value="adh_short"/>
    <property type="match status" value="1"/>
</dbReference>
<comment type="caution">
    <text evidence="5">The sequence shown here is derived from an EMBL/GenBank/DDBJ whole genome shotgun (WGS) entry which is preliminary data.</text>
</comment>
<dbReference type="PIRSF" id="PIRSF000126">
    <property type="entry name" value="11-beta-HSD1"/>
    <property type="match status" value="1"/>
</dbReference>
<evidence type="ECO:0000313" key="6">
    <source>
        <dbReference type="Proteomes" id="UP000248646"/>
    </source>
</evidence>
<dbReference type="Proteomes" id="UP000248646">
    <property type="component" value="Unassembled WGS sequence"/>
</dbReference>
<dbReference type="OrthoDB" id="9803333at2"/>
<evidence type="ECO:0000256" key="1">
    <source>
        <dbReference type="ARBA" id="ARBA00006484"/>
    </source>
</evidence>
<organism evidence="5 6">
    <name type="scientific">Psychrobacillus insolitus</name>
    <dbReference type="NCBI Taxonomy" id="1461"/>
    <lineage>
        <taxon>Bacteria</taxon>
        <taxon>Bacillati</taxon>
        <taxon>Bacillota</taxon>
        <taxon>Bacilli</taxon>
        <taxon>Bacillales</taxon>
        <taxon>Bacillaceae</taxon>
        <taxon>Psychrobacillus</taxon>
    </lineage>
</organism>
<dbReference type="PANTHER" id="PTHR42879:SF2">
    <property type="entry name" value="3-OXOACYL-[ACYL-CARRIER-PROTEIN] REDUCTASE FABG"/>
    <property type="match status" value="1"/>
</dbReference>
<keyword evidence="6" id="KW-1185">Reference proteome</keyword>
<dbReference type="PRINTS" id="PR00080">
    <property type="entry name" value="SDRFAMILY"/>
</dbReference>
<evidence type="ECO:0000259" key="4">
    <source>
        <dbReference type="SMART" id="SM00822"/>
    </source>
</evidence>
<gene>
    <name evidence="5" type="ORF">C7437_1011127</name>
</gene>
<dbReference type="CDD" id="cd05233">
    <property type="entry name" value="SDR_c"/>
    <property type="match status" value="1"/>
</dbReference>
<reference evidence="5 6" key="1">
    <citation type="submission" date="2018-06" db="EMBL/GenBank/DDBJ databases">
        <title>Genomic Encyclopedia of Type Strains, Phase IV (KMG-IV): sequencing the most valuable type-strain genomes for metagenomic binning, comparative biology and taxonomic classification.</title>
        <authorList>
            <person name="Goeker M."/>
        </authorList>
    </citation>
    <scope>NUCLEOTIDE SEQUENCE [LARGE SCALE GENOMIC DNA]</scope>
    <source>
        <strain evidence="5 6">DSM 5</strain>
    </source>
</reference>
<evidence type="ECO:0000256" key="2">
    <source>
        <dbReference type="ARBA" id="ARBA00023002"/>
    </source>
</evidence>
<dbReference type="AlphaFoldDB" id="A0A2W7MMB2"/>
<evidence type="ECO:0000313" key="5">
    <source>
        <dbReference type="EMBL" id="PZX08005.1"/>
    </source>
</evidence>
<dbReference type="RefSeq" id="WP_111438601.1">
    <property type="nucleotide sequence ID" value="NZ_QKZI01000001.1"/>
</dbReference>
<dbReference type="InterPro" id="IPR036291">
    <property type="entry name" value="NAD(P)-bd_dom_sf"/>
</dbReference>
<dbReference type="SMART" id="SM00822">
    <property type="entry name" value="PKS_KR"/>
    <property type="match status" value="1"/>
</dbReference>
<name>A0A2W7MMB2_9BACI</name>
<dbReference type="EMBL" id="QKZI01000001">
    <property type="protein sequence ID" value="PZX08005.1"/>
    <property type="molecule type" value="Genomic_DNA"/>
</dbReference>
<dbReference type="PANTHER" id="PTHR42879">
    <property type="entry name" value="3-OXOACYL-(ACYL-CARRIER-PROTEIN) REDUCTASE"/>
    <property type="match status" value="1"/>
</dbReference>
<dbReference type="PRINTS" id="PR00081">
    <property type="entry name" value="GDHRDH"/>
</dbReference>
<dbReference type="Gene3D" id="3.40.50.720">
    <property type="entry name" value="NAD(P)-binding Rossmann-like Domain"/>
    <property type="match status" value="1"/>
</dbReference>
<feature type="domain" description="Ketoreductase" evidence="4">
    <location>
        <begin position="8"/>
        <end position="210"/>
    </location>
</feature>
<proteinExistence type="inferred from homology"/>
<sequence>MVLELKGQVALVTGGGRGIGRETCILLASLGADVAICSRSVQECEEVSAYIQKTYGTNTVVVTGDVSKEKDVDTIIDRVNNTLGPVSILINNAGVMSLKPFVDTSIEEWNWVHDVNVKGPFLLSKKVVPDMMERAEGVILNISSIWGTKGGPNRSAYISSKHAVIGLSKALGEELKPYGIRVNAICPGPVNTKMTDDLGPDLNKEGWLEPIDLANIIVDLCLPKMKAITASSIEAFGAGQPVSTKKMSGGKENE</sequence>
<evidence type="ECO:0000256" key="3">
    <source>
        <dbReference type="RuleBase" id="RU000363"/>
    </source>
</evidence>
<dbReference type="FunFam" id="3.40.50.720:FF:000084">
    <property type="entry name" value="Short-chain dehydrogenase reductase"/>
    <property type="match status" value="1"/>
</dbReference>
<dbReference type="InterPro" id="IPR002347">
    <property type="entry name" value="SDR_fam"/>
</dbReference>
<dbReference type="InterPro" id="IPR057326">
    <property type="entry name" value="KR_dom"/>
</dbReference>
<dbReference type="SUPFAM" id="SSF51735">
    <property type="entry name" value="NAD(P)-binding Rossmann-fold domains"/>
    <property type="match status" value="1"/>
</dbReference>
<keyword evidence="2" id="KW-0560">Oxidoreductase</keyword>
<comment type="similarity">
    <text evidence="1 3">Belongs to the short-chain dehydrogenases/reductases (SDR) family.</text>
</comment>
<dbReference type="InterPro" id="IPR050259">
    <property type="entry name" value="SDR"/>
</dbReference>
<protein>
    <submittedName>
        <fullName evidence="5">3-oxoacyl-[acyl-carrier protein] reductase</fullName>
    </submittedName>
</protein>
<dbReference type="GO" id="GO:0008206">
    <property type="term" value="P:bile acid metabolic process"/>
    <property type="evidence" value="ECO:0007669"/>
    <property type="project" value="UniProtKB-ARBA"/>
</dbReference>
<accession>A0A2W7MMB2</accession>
<dbReference type="GO" id="GO:0016491">
    <property type="term" value="F:oxidoreductase activity"/>
    <property type="evidence" value="ECO:0007669"/>
    <property type="project" value="UniProtKB-KW"/>
</dbReference>